<accession>A0ABC8DFM8</accession>
<dbReference type="SUPFAM" id="SSF48452">
    <property type="entry name" value="TPR-like"/>
    <property type="match status" value="1"/>
</dbReference>
<dbReference type="Proteomes" id="UP000250069">
    <property type="component" value="Plasmid pdsyz"/>
</dbReference>
<proteinExistence type="predicted"/>
<dbReference type="Pfam" id="PF18801">
    <property type="entry name" value="RapH_N"/>
    <property type="match status" value="1"/>
</dbReference>
<dbReference type="EMBL" id="CP030151">
    <property type="protein sequence ID" value="AWX74614.1"/>
    <property type="molecule type" value="Genomic_DNA"/>
</dbReference>
<dbReference type="InterPro" id="IPR011990">
    <property type="entry name" value="TPR-like_helical_dom_sf"/>
</dbReference>
<organism evidence="1 2">
    <name type="scientific">Bacillus velezensis</name>
    <dbReference type="NCBI Taxonomy" id="492670"/>
    <lineage>
        <taxon>Bacteria</taxon>
        <taxon>Bacillati</taxon>
        <taxon>Bacillota</taxon>
        <taxon>Bacilli</taxon>
        <taxon>Bacillales</taxon>
        <taxon>Bacillaceae</taxon>
        <taxon>Bacillus</taxon>
        <taxon>Bacillus amyloliquefaciens group</taxon>
    </lineage>
</organism>
<evidence type="ECO:0000313" key="1">
    <source>
        <dbReference type="EMBL" id="AWX74614.1"/>
    </source>
</evidence>
<geneLocation type="plasmid" evidence="2">
    <name>pdsyz</name>
</geneLocation>
<protein>
    <submittedName>
        <fullName evidence="1">Tetratricopeptide repeat protein</fullName>
    </submittedName>
</protein>
<sequence length="367" mass="43041">MLNKKVPSACFANSLNRWYELIKKGDGELSKIKKAELREMLTKSEDSSDLVDYYILLCHRHDALFEEEVTDDLVKFLSRGSHDLLINFYYELFSGDYKFFNKNYFDAIEFYKRAERRLLSMSEDTIGTTKFADFHYKIGVSYYEIDQHVVSVTHVKQAKEIYEKDKNFILEAIQCSLVMGICLYDMGRYPDADSSLRSALTDALAFGYDKPTAKIYHNLGLIRWQEGLYVEAKELFLKAESFSWLKESPKGLQNLYMLSRVSYEMGDAEEGNRWYNLGCEMTERYDSEEFRIKLQILYCLYEEFSVENVLSYCDALREKNLWPDVAKIEKSIAAFFEKKGDISMSYTFLKRALYSREQIPKIREALG</sequence>
<evidence type="ECO:0000313" key="2">
    <source>
        <dbReference type="Proteomes" id="UP000250069"/>
    </source>
</evidence>
<gene>
    <name evidence="1" type="ORF">BVDSYZ_21460</name>
</gene>
<dbReference type="AlphaFoldDB" id="A0ABC8DFM8"/>
<name>A0ABC8DFM8_BACVE</name>
<dbReference type="Gene3D" id="1.25.40.10">
    <property type="entry name" value="Tetratricopeptide repeat domain"/>
    <property type="match status" value="1"/>
</dbReference>
<keyword evidence="1" id="KW-0614">Plasmid</keyword>
<reference evidence="1 2" key="1">
    <citation type="submission" date="2018-06" db="EMBL/GenBank/DDBJ databases">
        <title>Complete Genome Sequence of Bacillus velezensis DSYZ, a Plant Growth-Promoting Rhizobacterium with Antifungal Activity.</title>
        <authorList>
            <person name="Du B."/>
            <person name="Ding Y."/>
            <person name="Liu K."/>
            <person name="Yao L."/>
            <person name="Wang C."/>
            <person name="Li H."/>
            <person name="Liu H."/>
        </authorList>
    </citation>
    <scope>NUCLEOTIDE SEQUENCE [LARGE SCALE GENOMIC DNA]</scope>
    <source>
        <strain evidence="1 2">DSYZ</strain>
        <plasmid evidence="2">pdsyz</plasmid>
    </source>
</reference>